<reference evidence="2 3" key="1">
    <citation type="submission" date="2014-06" db="EMBL/GenBank/DDBJ databases">
        <title>Evolutionary Origins and Diversification of the Mycorrhizal Mutualists.</title>
        <authorList>
            <consortium name="DOE Joint Genome Institute"/>
            <consortium name="Mycorrhizal Genomics Consortium"/>
            <person name="Kohler A."/>
            <person name="Kuo A."/>
            <person name="Nagy L.G."/>
            <person name="Floudas D."/>
            <person name="Copeland A."/>
            <person name="Barry K.W."/>
            <person name="Cichocki N."/>
            <person name="Veneault-Fourrey C."/>
            <person name="LaButti K."/>
            <person name="Lindquist E.A."/>
            <person name="Lipzen A."/>
            <person name="Lundell T."/>
            <person name="Morin E."/>
            <person name="Murat C."/>
            <person name="Riley R."/>
            <person name="Ohm R."/>
            <person name="Sun H."/>
            <person name="Tunlid A."/>
            <person name="Henrissat B."/>
            <person name="Grigoriev I.V."/>
            <person name="Hibbett D.S."/>
            <person name="Martin F."/>
        </authorList>
    </citation>
    <scope>NUCLEOTIDE SEQUENCE [LARGE SCALE GENOMIC DNA]</scope>
    <source>
        <strain evidence="2 3">SS14</strain>
    </source>
</reference>
<dbReference type="AlphaFoldDB" id="A0A0C9UCK0"/>
<dbReference type="HOGENOM" id="CLU_037286_0_0_1"/>
<keyword evidence="3" id="KW-1185">Reference proteome</keyword>
<accession>A0A0C9UCK0</accession>
<proteinExistence type="predicted"/>
<evidence type="ECO:0000256" key="1">
    <source>
        <dbReference type="SAM" id="MobiDB-lite"/>
    </source>
</evidence>
<dbReference type="EMBL" id="KN837929">
    <property type="protein sequence ID" value="KIJ22810.1"/>
    <property type="molecule type" value="Genomic_DNA"/>
</dbReference>
<evidence type="ECO:0000313" key="3">
    <source>
        <dbReference type="Proteomes" id="UP000054279"/>
    </source>
</evidence>
<dbReference type="Proteomes" id="UP000054279">
    <property type="component" value="Unassembled WGS sequence"/>
</dbReference>
<protein>
    <recommendedName>
        <fullName evidence="4">Retrotransposon gag domain-containing protein</fullName>
    </recommendedName>
</protein>
<feature type="region of interest" description="Disordered" evidence="1">
    <location>
        <begin position="213"/>
        <end position="275"/>
    </location>
</feature>
<evidence type="ECO:0008006" key="4">
    <source>
        <dbReference type="Google" id="ProtNLM"/>
    </source>
</evidence>
<feature type="compositionally biased region" description="Polar residues" evidence="1">
    <location>
        <begin position="409"/>
        <end position="418"/>
    </location>
</feature>
<feature type="region of interest" description="Disordered" evidence="1">
    <location>
        <begin position="398"/>
        <end position="418"/>
    </location>
</feature>
<dbReference type="OrthoDB" id="3260975at2759"/>
<gene>
    <name evidence="2" type="ORF">M422DRAFT_786339</name>
</gene>
<feature type="compositionally biased region" description="Polar residues" evidence="1">
    <location>
        <begin position="264"/>
        <end position="275"/>
    </location>
</feature>
<organism evidence="2 3">
    <name type="scientific">Sphaerobolus stellatus (strain SS14)</name>
    <dbReference type="NCBI Taxonomy" id="990650"/>
    <lineage>
        <taxon>Eukaryota</taxon>
        <taxon>Fungi</taxon>
        <taxon>Dikarya</taxon>
        <taxon>Basidiomycota</taxon>
        <taxon>Agaricomycotina</taxon>
        <taxon>Agaricomycetes</taxon>
        <taxon>Phallomycetidae</taxon>
        <taxon>Geastrales</taxon>
        <taxon>Sphaerobolaceae</taxon>
        <taxon>Sphaerobolus</taxon>
    </lineage>
</organism>
<name>A0A0C9UCK0_SPHS4</name>
<sequence length="418" mass="47644">MGPDLEIFWGDNRDDEDPTVWMQKLHSRAVQSGWDDNKRLEVFESLLLPGTTAETWWQELPEEAKTKWNSLRKEFRERWPPLPNVEDSEKQKKEKLETMTLDNDKLLTKTKYRGQEVYSHIEFAEKAYRLGTEIGDKKGFLISNVQKRLPQAIQNIIENKDTSTWAEFRQAMISISIEKLKSEMERVQKEKALYDDVRALKDIREASQTPTPQKLFGRFQSPAPTTPRVGPPSTPVTYTSPGNPFLATPTTPTTPRNPPFGYSPQRTPHTPSPQPRITTIVSRVFQDTQEGRIAYEKAMTEWLRQVGPHGRSTAANPIPLTPGTAATGSNECYACGLIVNHTAQNCTTERRVPDAERSWRSYCGYLANPPQRRGWQIPQTPTRNIAAVHHIGEQYTRSDGVRFEEISEGQGNRQEPTA</sequence>
<evidence type="ECO:0000313" key="2">
    <source>
        <dbReference type="EMBL" id="KIJ22810.1"/>
    </source>
</evidence>